<comment type="caution">
    <text evidence="3">The sequence shown here is derived from an EMBL/GenBank/DDBJ whole genome shotgun (WGS) entry which is preliminary data.</text>
</comment>
<dbReference type="HAMAP" id="MF_00048">
    <property type="entry name" value="UPF0102"/>
    <property type="match status" value="1"/>
</dbReference>
<comment type="similarity">
    <text evidence="1 2">Belongs to the UPF0102 family.</text>
</comment>
<sequence>MAAHNELGKWGEDKASEYLQLHGYKIIERDWKSGRRDIDIIATDGNEVIFVEVKTRRNCLYGDPEEAVDYRKLQSLRLAINHYIKYRHINSDVRFDIISVVGMIGQEPKIDHIKGVPLY</sequence>
<dbReference type="Gene3D" id="3.40.1350.10">
    <property type="match status" value="1"/>
</dbReference>
<dbReference type="AlphaFoldDB" id="A0A928BSX8"/>
<dbReference type="InterPro" id="IPR011856">
    <property type="entry name" value="tRNA_endonuc-like_dom_sf"/>
</dbReference>
<reference evidence="3" key="1">
    <citation type="submission" date="2019-04" db="EMBL/GenBank/DDBJ databases">
        <title>Evolution of Biomass-Degrading Anaerobic Consortia Revealed by Metagenomics.</title>
        <authorList>
            <person name="Peng X."/>
        </authorList>
    </citation>
    <scope>NUCLEOTIDE SEQUENCE</scope>
    <source>
        <strain evidence="3">SIG141</strain>
    </source>
</reference>
<proteinExistence type="inferred from homology"/>
<dbReference type="PANTHER" id="PTHR34039:SF1">
    <property type="entry name" value="UPF0102 PROTEIN YRAN"/>
    <property type="match status" value="1"/>
</dbReference>
<organism evidence="3 4">
    <name type="scientific">Xylanibacter ruminicola</name>
    <name type="common">Prevotella ruminicola</name>
    <dbReference type="NCBI Taxonomy" id="839"/>
    <lineage>
        <taxon>Bacteria</taxon>
        <taxon>Pseudomonadati</taxon>
        <taxon>Bacteroidota</taxon>
        <taxon>Bacteroidia</taxon>
        <taxon>Bacteroidales</taxon>
        <taxon>Prevotellaceae</taxon>
        <taxon>Xylanibacter</taxon>
    </lineage>
</organism>
<dbReference type="PANTHER" id="PTHR34039">
    <property type="entry name" value="UPF0102 PROTEIN YRAN"/>
    <property type="match status" value="1"/>
</dbReference>
<accession>A0A928BSX8</accession>
<dbReference type="InterPro" id="IPR011335">
    <property type="entry name" value="Restrct_endonuc-II-like"/>
</dbReference>
<dbReference type="Proteomes" id="UP000763088">
    <property type="component" value="Unassembled WGS sequence"/>
</dbReference>
<evidence type="ECO:0000313" key="4">
    <source>
        <dbReference type="Proteomes" id="UP000763088"/>
    </source>
</evidence>
<evidence type="ECO:0000313" key="3">
    <source>
        <dbReference type="EMBL" id="MBE6266108.1"/>
    </source>
</evidence>
<dbReference type="SUPFAM" id="SSF52980">
    <property type="entry name" value="Restriction endonuclease-like"/>
    <property type="match status" value="1"/>
</dbReference>
<dbReference type="NCBIfam" id="NF009150">
    <property type="entry name" value="PRK12497.1-3"/>
    <property type="match status" value="1"/>
</dbReference>
<dbReference type="GO" id="GO:0003676">
    <property type="term" value="F:nucleic acid binding"/>
    <property type="evidence" value="ECO:0007669"/>
    <property type="project" value="InterPro"/>
</dbReference>
<protein>
    <recommendedName>
        <fullName evidence="2">UPF0102 protein E7102_06530</fullName>
    </recommendedName>
</protein>
<gene>
    <name evidence="3" type="ORF">E7102_06530</name>
</gene>
<dbReference type="EMBL" id="SUYD01000007">
    <property type="protein sequence ID" value="MBE6266108.1"/>
    <property type="molecule type" value="Genomic_DNA"/>
</dbReference>
<name>A0A928BSX8_XYLRU</name>
<evidence type="ECO:0000256" key="2">
    <source>
        <dbReference type="HAMAP-Rule" id="MF_00048"/>
    </source>
</evidence>
<evidence type="ECO:0000256" key="1">
    <source>
        <dbReference type="ARBA" id="ARBA00006738"/>
    </source>
</evidence>
<dbReference type="Pfam" id="PF02021">
    <property type="entry name" value="UPF0102"/>
    <property type="match status" value="1"/>
</dbReference>
<dbReference type="CDD" id="cd20736">
    <property type="entry name" value="PoNe_Nuclease"/>
    <property type="match status" value="1"/>
</dbReference>
<dbReference type="InterPro" id="IPR003509">
    <property type="entry name" value="UPF0102_YraN-like"/>
</dbReference>